<comment type="catalytic activity">
    <reaction evidence="7">
        <text>a quinone + NADH + H(+) = a quinol + NAD(+)</text>
        <dbReference type="Rhea" id="RHEA:46160"/>
        <dbReference type="ChEBI" id="CHEBI:15378"/>
        <dbReference type="ChEBI" id="CHEBI:24646"/>
        <dbReference type="ChEBI" id="CHEBI:57540"/>
        <dbReference type="ChEBI" id="CHEBI:57945"/>
        <dbReference type="ChEBI" id="CHEBI:132124"/>
        <dbReference type="EC" id="1.6.5.9"/>
    </reaction>
</comment>
<evidence type="ECO:0000256" key="5">
    <source>
        <dbReference type="ARBA" id="ARBA00023002"/>
    </source>
</evidence>
<evidence type="ECO:0000313" key="10">
    <source>
        <dbReference type="EMBL" id="KAH3675489.1"/>
    </source>
</evidence>
<evidence type="ECO:0000256" key="4">
    <source>
        <dbReference type="ARBA" id="ARBA00022827"/>
    </source>
</evidence>
<dbReference type="GO" id="GO:0005739">
    <property type="term" value="C:mitochondrion"/>
    <property type="evidence" value="ECO:0007669"/>
    <property type="project" value="TreeGrafter"/>
</dbReference>
<dbReference type="OrthoDB" id="3244603at2759"/>
<proteinExistence type="inferred from homology"/>
<feature type="non-terminal residue" evidence="10">
    <location>
        <position position="1"/>
    </location>
</feature>
<protein>
    <recommendedName>
        <fullName evidence="2">NADH:ubiquinone reductase (non-electrogenic)</fullName>
        <ecNumber evidence="2">1.6.5.9</ecNumber>
    </recommendedName>
</protein>
<keyword evidence="4" id="KW-0274">FAD</keyword>
<reference evidence="10" key="2">
    <citation type="submission" date="2021-01" db="EMBL/GenBank/DDBJ databases">
        <authorList>
            <person name="Schikora-Tamarit M.A."/>
        </authorList>
    </citation>
    <scope>NUCLEOTIDE SEQUENCE</scope>
    <source>
        <strain evidence="10">CBS2887</strain>
    </source>
</reference>
<dbReference type="PANTHER" id="PTHR43706">
    <property type="entry name" value="NADH DEHYDROGENASE"/>
    <property type="match status" value="1"/>
</dbReference>
<accession>A0A9P8PQ42</accession>
<dbReference type="InterPro" id="IPR023753">
    <property type="entry name" value="FAD/NAD-binding_dom"/>
</dbReference>
<keyword evidence="5" id="KW-0560">Oxidoreductase</keyword>
<keyword evidence="6" id="KW-0520">NAD</keyword>
<dbReference type="GO" id="GO:0050136">
    <property type="term" value="F:NADH dehydrogenase (quinone) (non-electrogenic) activity"/>
    <property type="evidence" value="ECO:0007669"/>
    <property type="project" value="UniProtKB-EC"/>
</dbReference>
<organism evidence="10 11">
    <name type="scientific">Wickerhamomyces pijperi</name>
    <name type="common">Yeast</name>
    <name type="synonym">Pichia pijperi</name>
    <dbReference type="NCBI Taxonomy" id="599730"/>
    <lineage>
        <taxon>Eukaryota</taxon>
        <taxon>Fungi</taxon>
        <taxon>Dikarya</taxon>
        <taxon>Ascomycota</taxon>
        <taxon>Saccharomycotina</taxon>
        <taxon>Saccharomycetes</taxon>
        <taxon>Phaffomycetales</taxon>
        <taxon>Wickerhamomycetaceae</taxon>
        <taxon>Wickerhamomyces</taxon>
    </lineage>
</organism>
<sequence length="160" mass="17933">VKDYIDQDLHKFIPDIEKEMKVVLVEALPNVLNMFPQKLIEYTKEVFNNQGVELRTNTMVKKVDPKNVYASVKRADGTSEDVVIPYGTLVWAGGNAQRQLTRSLADKITEQKTARRGLLVDENLKLDGASNIYALGDCTFTTNAPTAQVAHQQGEYLADY</sequence>
<dbReference type="EMBL" id="JAEUBG010005405">
    <property type="protein sequence ID" value="KAH3675489.1"/>
    <property type="molecule type" value="Genomic_DNA"/>
</dbReference>
<evidence type="ECO:0000256" key="7">
    <source>
        <dbReference type="ARBA" id="ARBA00047599"/>
    </source>
</evidence>
<dbReference type="PANTHER" id="PTHR43706:SF47">
    <property type="entry name" value="EXTERNAL NADH-UBIQUINONE OXIDOREDUCTASE 1, MITOCHONDRIAL-RELATED"/>
    <property type="match status" value="1"/>
</dbReference>
<comment type="similarity">
    <text evidence="1">Belongs to the NADH dehydrogenase family.</text>
</comment>
<dbReference type="EC" id="1.6.5.9" evidence="2"/>
<dbReference type="Pfam" id="PF07992">
    <property type="entry name" value="Pyr_redox_2"/>
    <property type="match status" value="1"/>
</dbReference>
<keyword evidence="11" id="KW-1185">Reference proteome</keyword>
<comment type="caution">
    <text evidence="10">The sequence shown here is derived from an EMBL/GenBank/DDBJ whole genome shotgun (WGS) entry which is preliminary data.</text>
</comment>
<evidence type="ECO:0000256" key="6">
    <source>
        <dbReference type="ARBA" id="ARBA00023027"/>
    </source>
</evidence>
<reference evidence="10" key="1">
    <citation type="journal article" date="2021" name="Open Biol.">
        <title>Shared evolutionary footprints suggest mitochondrial oxidative damage underlies multiple complex I losses in fungi.</title>
        <authorList>
            <person name="Schikora-Tamarit M.A."/>
            <person name="Marcet-Houben M."/>
            <person name="Nosek J."/>
            <person name="Gabaldon T."/>
        </authorList>
    </citation>
    <scope>NUCLEOTIDE SEQUENCE</scope>
    <source>
        <strain evidence="10">CBS2887</strain>
    </source>
</reference>
<comment type="catalytic activity">
    <reaction evidence="8">
        <text>a ubiquinone + NADH + H(+) = a ubiquinol + NAD(+)</text>
        <dbReference type="Rhea" id="RHEA:23152"/>
        <dbReference type="Rhea" id="RHEA-COMP:9565"/>
        <dbReference type="Rhea" id="RHEA-COMP:9566"/>
        <dbReference type="ChEBI" id="CHEBI:15378"/>
        <dbReference type="ChEBI" id="CHEBI:16389"/>
        <dbReference type="ChEBI" id="CHEBI:17976"/>
        <dbReference type="ChEBI" id="CHEBI:57540"/>
        <dbReference type="ChEBI" id="CHEBI:57945"/>
    </reaction>
</comment>
<feature type="non-terminal residue" evidence="10">
    <location>
        <position position="160"/>
    </location>
</feature>
<name>A0A9P8PQ42_WICPI</name>
<evidence type="ECO:0000313" key="11">
    <source>
        <dbReference type="Proteomes" id="UP000774326"/>
    </source>
</evidence>
<evidence type="ECO:0000256" key="1">
    <source>
        <dbReference type="ARBA" id="ARBA00005272"/>
    </source>
</evidence>
<evidence type="ECO:0000259" key="9">
    <source>
        <dbReference type="Pfam" id="PF07992"/>
    </source>
</evidence>
<evidence type="ECO:0000256" key="2">
    <source>
        <dbReference type="ARBA" id="ARBA00012637"/>
    </source>
</evidence>
<keyword evidence="3" id="KW-0285">Flavoprotein</keyword>
<dbReference type="InterPro" id="IPR045024">
    <property type="entry name" value="NDH-2"/>
</dbReference>
<evidence type="ECO:0000256" key="3">
    <source>
        <dbReference type="ARBA" id="ARBA00022630"/>
    </source>
</evidence>
<dbReference type="InterPro" id="IPR036188">
    <property type="entry name" value="FAD/NAD-bd_sf"/>
</dbReference>
<dbReference type="Proteomes" id="UP000774326">
    <property type="component" value="Unassembled WGS sequence"/>
</dbReference>
<evidence type="ECO:0000256" key="8">
    <source>
        <dbReference type="ARBA" id="ARBA00049010"/>
    </source>
</evidence>
<gene>
    <name evidence="10" type="ORF">WICPIJ_009348</name>
</gene>
<dbReference type="AlphaFoldDB" id="A0A9P8PQ42"/>
<feature type="domain" description="FAD/NAD(P)-binding" evidence="9">
    <location>
        <begin position="20"/>
        <end position="154"/>
    </location>
</feature>
<dbReference type="SUPFAM" id="SSF51905">
    <property type="entry name" value="FAD/NAD(P)-binding domain"/>
    <property type="match status" value="1"/>
</dbReference>
<dbReference type="Gene3D" id="3.50.50.100">
    <property type="match status" value="1"/>
</dbReference>